<keyword evidence="5 10" id="KW-0493">Microtubule</keyword>
<dbReference type="SMR" id="B4JA79"/>
<keyword evidence="7" id="KW-0653">Protein transport</keyword>
<evidence type="ECO:0000256" key="4">
    <source>
        <dbReference type="ARBA" id="ARBA00022490"/>
    </source>
</evidence>
<evidence type="ECO:0000256" key="6">
    <source>
        <dbReference type="ARBA" id="ARBA00022816"/>
    </source>
</evidence>
<reference evidence="11 12" key="1">
    <citation type="journal article" date="2007" name="Nature">
        <title>Evolution of genes and genomes on the Drosophila phylogeny.</title>
        <authorList>
            <consortium name="Drosophila 12 Genomes Consortium"/>
            <person name="Clark A.G."/>
            <person name="Eisen M.B."/>
            <person name="Smith D.R."/>
            <person name="Bergman C.M."/>
            <person name="Oliver B."/>
            <person name="Markow T.A."/>
            <person name="Kaufman T.C."/>
            <person name="Kellis M."/>
            <person name="Gelbart W."/>
            <person name="Iyer V.N."/>
            <person name="Pollard D.A."/>
            <person name="Sackton T.B."/>
            <person name="Larracuente A.M."/>
            <person name="Singh N.D."/>
            <person name="Abad J.P."/>
            <person name="Abt D.N."/>
            <person name="Adryan B."/>
            <person name="Aguade M."/>
            <person name="Akashi H."/>
            <person name="Anderson W.W."/>
            <person name="Aquadro C.F."/>
            <person name="Ardell D.H."/>
            <person name="Arguello R."/>
            <person name="Artieri C.G."/>
            <person name="Barbash D.A."/>
            <person name="Barker D."/>
            <person name="Barsanti P."/>
            <person name="Batterham P."/>
            <person name="Batzoglou S."/>
            <person name="Begun D."/>
            <person name="Bhutkar A."/>
            <person name="Blanco E."/>
            <person name="Bosak S.A."/>
            <person name="Bradley R.K."/>
            <person name="Brand A.D."/>
            <person name="Brent M.R."/>
            <person name="Brooks A.N."/>
            <person name="Brown R.H."/>
            <person name="Butlin R.K."/>
            <person name="Caggese C."/>
            <person name="Calvi B.R."/>
            <person name="Bernardo de Carvalho A."/>
            <person name="Caspi A."/>
            <person name="Castrezana S."/>
            <person name="Celniker S.E."/>
            <person name="Chang J.L."/>
            <person name="Chapple C."/>
            <person name="Chatterji S."/>
            <person name="Chinwalla A."/>
            <person name="Civetta A."/>
            <person name="Clifton S.W."/>
            <person name="Comeron J.M."/>
            <person name="Costello J.C."/>
            <person name="Coyne J.A."/>
            <person name="Daub J."/>
            <person name="David R.G."/>
            <person name="Delcher A.L."/>
            <person name="Delehaunty K."/>
            <person name="Do C.B."/>
            <person name="Ebling H."/>
            <person name="Edwards K."/>
            <person name="Eickbush T."/>
            <person name="Evans J.D."/>
            <person name="Filipski A."/>
            <person name="Findeiss S."/>
            <person name="Freyhult E."/>
            <person name="Fulton L."/>
            <person name="Fulton R."/>
            <person name="Garcia A.C."/>
            <person name="Gardiner A."/>
            <person name="Garfield D.A."/>
            <person name="Garvin B.E."/>
            <person name="Gibson G."/>
            <person name="Gilbert D."/>
            <person name="Gnerre S."/>
            <person name="Godfrey J."/>
            <person name="Good R."/>
            <person name="Gotea V."/>
            <person name="Gravely B."/>
            <person name="Greenberg A.J."/>
            <person name="Griffiths-Jones S."/>
            <person name="Gross S."/>
            <person name="Guigo R."/>
            <person name="Gustafson E.A."/>
            <person name="Haerty W."/>
            <person name="Hahn M.W."/>
            <person name="Halligan D.L."/>
            <person name="Halpern A.L."/>
            <person name="Halter G.M."/>
            <person name="Han M.V."/>
            <person name="Heger A."/>
            <person name="Hillier L."/>
            <person name="Hinrichs A.S."/>
            <person name="Holmes I."/>
            <person name="Hoskins R.A."/>
            <person name="Hubisz M.J."/>
            <person name="Hultmark D."/>
            <person name="Huntley M.A."/>
            <person name="Jaffe D.B."/>
            <person name="Jagadeeshan S."/>
            <person name="Jeck W.R."/>
            <person name="Johnson J."/>
            <person name="Jones C.D."/>
            <person name="Jordan W.C."/>
            <person name="Karpen G.H."/>
            <person name="Kataoka E."/>
            <person name="Keightley P.D."/>
            <person name="Kheradpour P."/>
            <person name="Kirkness E.F."/>
            <person name="Koerich L.B."/>
            <person name="Kristiansen K."/>
            <person name="Kudrna D."/>
            <person name="Kulathinal R.J."/>
            <person name="Kumar S."/>
            <person name="Kwok R."/>
            <person name="Lander E."/>
            <person name="Langley C.H."/>
            <person name="Lapoint R."/>
            <person name="Lazzaro B.P."/>
            <person name="Lee S.J."/>
            <person name="Levesque L."/>
            <person name="Li R."/>
            <person name="Lin C.F."/>
            <person name="Lin M.F."/>
            <person name="Lindblad-Toh K."/>
            <person name="Llopart A."/>
            <person name="Long M."/>
            <person name="Low L."/>
            <person name="Lozovsky E."/>
            <person name="Lu J."/>
            <person name="Luo M."/>
            <person name="Machado C.A."/>
            <person name="Makalowski W."/>
            <person name="Marzo M."/>
            <person name="Matsuda M."/>
            <person name="Matzkin L."/>
            <person name="McAllister B."/>
            <person name="McBride C.S."/>
            <person name="McKernan B."/>
            <person name="McKernan K."/>
            <person name="Mendez-Lago M."/>
            <person name="Minx P."/>
            <person name="Mollenhauer M.U."/>
            <person name="Montooth K."/>
            <person name="Mount S.M."/>
            <person name="Mu X."/>
            <person name="Myers E."/>
            <person name="Negre B."/>
            <person name="Newfeld S."/>
            <person name="Nielsen R."/>
            <person name="Noor M.A."/>
            <person name="O'Grady P."/>
            <person name="Pachter L."/>
            <person name="Papaceit M."/>
            <person name="Parisi M.J."/>
            <person name="Parisi M."/>
            <person name="Parts L."/>
            <person name="Pedersen J.S."/>
            <person name="Pesole G."/>
            <person name="Phillippy A.M."/>
            <person name="Ponting C.P."/>
            <person name="Pop M."/>
            <person name="Porcelli D."/>
            <person name="Powell J.R."/>
            <person name="Prohaska S."/>
            <person name="Pruitt K."/>
            <person name="Puig M."/>
            <person name="Quesneville H."/>
            <person name="Ram K.R."/>
            <person name="Rand D."/>
            <person name="Rasmussen M.D."/>
            <person name="Reed L.K."/>
            <person name="Reenan R."/>
            <person name="Reily A."/>
            <person name="Remington K.A."/>
            <person name="Rieger T.T."/>
            <person name="Ritchie M.G."/>
            <person name="Robin C."/>
            <person name="Rogers Y.H."/>
            <person name="Rohde C."/>
            <person name="Rozas J."/>
            <person name="Rubenfield M.J."/>
            <person name="Ruiz A."/>
            <person name="Russo S."/>
            <person name="Salzberg S.L."/>
            <person name="Sanchez-Gracia A."/>
            <person name="Saranga D.J."/>
            <person name="Sato H."/>
            <person name="Schaeffer S.W."/>
            <person name="Schatz M.C."/>
            <person name="Schlenke T."/>
            <person name="Schwartz R."/>
            <person name="Segarra C."/>
            <person name="Singh R.S."/>
            <person name="Sirot L."/>
            <person name="Sirota M."/>
            <person name="Sisneros N.B."/>
            <person name="Smith C.D."/>
            <person name="Smith T.F."/>
            <person name="Spieth J."/>
            <person name="Stage D.E."/>
            <person name="Stark A."/>
            <person name="Stephan W."/>
            <person name="Strausberg R.L."/>
            <person name="Strempel S."/>
            <person name="Sturgill D."/>
            <person name="Sutton G."/>
            <person name="Sutton G.G."/>
            <person name="Tao W."/>
            <person name="Teichmann S."/>
            <person name="Tobari Y.N."/>
            <person name="Tomimura Y."/>
            <person name="Tsolas J.M."/>
            <person name="Valente V.L."/>
            <person name="Venter E."/>
            <person name="Venter J.C."/>
            <person name="Vicario S."/>
            <person name="Vieira F.G."/>
            <person name="Vilella A.J."/>
            <person name="Villasante A."/>
            <person name="Walenz B."/>
            <person name="Wang J."/>
            <person name="Wasserman M."/>
            <person name="Watts T."/>
            <person name="Wilson D."/>
            <person name="Wilson R.K."/>
            <person name="Wing R.A."/>
            <person name="Wolfner M.F."/>
            <person name="Wong A."/>
            <person name="Wong G.K."/>
            <person name="Wu C.I."/>
            <person name="Wu G."/>
            <person name="Yamamoto D."/>
            <person name="Yang H.P."/>
            <person name="Yang S.P."/>
            <person name="Yorke J.A."/>
            <person name="Yoshida K."/>
            <person name="Zdobnov E."/>
            <person name="Zhang P."/>
            <person name="Zhang Y."/>
            <person name="Zimin A.V."/>
            <person name="Baldwin J."/>
            <person name="Abdouelleil A."/>
            <person name="Abdulkadir J."/>
            <person name="Abebe A."/>
            <person name="Abera B."/>
            <person name="Abreu J."/>
            <person name="Acer S.C."/>
            <person name="Aftuck L."/>
            <person name="Alexander A."/>
            <person name="An P."/>
            <person name="Anderson E."/>
            <person name="Anderson S."/>
            <person name="Arachi H."/>
            <person name="Azer M."/>
            <person name="Bachantsang P."/>
            <person name="Barry A."/>
            <person name="Bayul T."/>
            <person name="Berlin A."/>
            <person name="Bessette D."/>
            <person name="Bloom T."/>
            <person name="Blye J."/>
            <person name="Boguslavskiy L."/>
            <person name="Bonnet C."/>
            <person name="Boukhgalter B."/>
            <person name="Bourzgui I."/>
            <person name="Brown A."/>
            <person name="Cahill P."/>
            <person name="Channer S."/>
            <person name="Cheshatsang Y."/>
            <person name="Chuda L."/>
            <person name="Citroen M."/>
            <person name="Collymore A."/>
            <person name="Cooke P."/>
            <person name="Costello M."/>
            <person name="D'Aco K."/>
            <person name="Daza R."/>
            <person name="De Haan G."/>
            <person name="DeGray S."/>
            <person name="DeMaso C."/>
            <person name="Dhargay N."/>
            <person name="Dooley K."/>
            <person name="Dooley E."/>
            <person name="Doricent M."/>
            <person name="Dorje P."/>
            <person name="Dorjee K."/>
            <person name="Dupes A."/>
            <person name="Elong R."/>
            <person name="Falk J."/>
            <person name="Farina A."/>
            <person name="Faro S."/>
            <person name="Ferguson D."/>
            <person name="Fisher S."/>
            <person name="Foley C.D."/>
            <person name="Franke A."/>
            <person name="Friedrich D."/>
            <person name="Gadbois L."/>
            <person name="Gearin G."/>
            <person name="Gearin C.R."/>
            <person name="Giannoukos G."/>
            <person name="Goode T."/>
            <person name="Graham J."/>
            <person name="Grandbois E."/>
            <person name="Grewal S."/>
            <person name="Gyaltsen K."/>
            <person name="Hafez N."/>
            <person name="Hagos B."/>
            <person name="Hall J."/>
            <person name="Henson C."/>
            <person name="Hollinger A."/>
            <person name="Honan T."/>
            <person name="Huard M.D."/>
            <person name="Hughes L."/>
            <person name="Hurhula B."/>
            <person name="Husby M.E."/>
            <person name="Kamat A."/>
            <person name="Kanga B."/>
            <person name="Kashin S."/>
            <person name="Khazanovich D."/>
            <person name="Kisner P."/>
            <person name="Lance K."/>
            <person name="Lara M."/>
            <person name="Lee W."/>
            <person name="Lennon N."/>
            <person name="Letendre F."/>
            <person name="LeVine R."/>
            <person name="Lipovsky A."/>
            <person name="Liu X."/>
            <person name="Liu J."/>
            <person name="Liu S."/>
            <person name="Lokyitsang T."/>
            <person name="Lokyitsang Y."/>
            <person name="Lubonja R."/>
            <person name="Lui A."/>
            <person name="MacDonald P."/>
            <person name="Magnisalis V."/>
            <person name="Maru K."/>
            <person name="Matthews C."/>
            <person name="McCusker W."/>
            <person name="McDonough S."/>
            <person name="Mehta T."/>
            <person name="Meldrim J."/>
            <person name="Meneus L."/>
            <person name="Mihai O."/>
            <person name="Mihalev A."/>
            <person name="Mihova T."/>
            <person name="Mittelman R."/>
            <person name="Mlenga V."/>
            <person name="Montmayeur A."/>
            <person name="Mulrain L."/>
            <person name="Navidi A."/>
            <person name="Naylor J."/>
            <person name="Negash T."/>
            <person name="Nguyen T."/>
            <person name="Nguyen N."/>
            <person name="Nicol R."/>
            <person name="Norbu C."/>
            <person name="Norbu N."/>
            <person name="Novod N."/>
            <person name="O'Neill B."/>
            <person name="Osman S."/>
            <person name="Markiewicz E."/>
            <person name="Oyono O.L."/>
            <person name="Patti C."/>
            <person name="Phunkhang P."/>
            <person name="Pierre F."/>
            <person name="Priest M."/>
            <person name="Raghuraman S."/>
            <person name="Rege F."/>
            <person name="Reyes R."/>
            <person name="Rise C."/>
            <person name="Rogov P."/>
            <person name="Ross K."/>
            <person name="Ryan E."/>
            <person name="Settipalli S."/>
            <person name="Shea T."/>
            <person name="Sherpa N."/>
            <person name="Shi L."/>
            <person name="Shih D."/>
            <person name="Sparrow T."/>
            <person name="Spaulding J."/>
            <person name="Stalker J."/>
            <person name="Stange-Thomann N."/>
            <person name="Stavropoulos S."/>
            <person name="Stone C."/>
            <person name="Strader C."/>
            <person name="Tesfaye S."/>
            <person name="Thomson T."/>
            <person name="Thoulutsang Y."/>
            <person name="Thoulutsang D."/>
            <person name="Topham K."/>
            <person name="Topping I."/>
            <person name="Tsamla T."/>
            <person name="Vassiliev H."/>
            <person name="Vo A."/>
            <person name="Wangchuk T."/>
            <person name="Wangdi T."/>
            <person name="Weiand M."/>
            <person name="Wilkinson J."/>
            <person name="Wilson A."/>
            <person name="Yadav S."/>
            <person name="Young G."/>
            <person name="Yu Q."/>
            <person name="Zembek L."/>
            <person name="Zhong D."/>
            <person name="Zimmer A."/>
            <person name="Zwirko Z."/>
            <person name="Jaffe D.B."/>
            <person name="Alvarez P."/>
            <person name="Brockman W."/>
            <person name="Butler J."/>
            <person name="Chin C."/>
            <person name="Gnerre S."/>
            <person name="Grabherr M."/>
            <person name="Kleber M."/>
            <person name="Mauceli E."/>
            <person name="MacCallum I."/>
        </authorList>
    </citation>
    <scope>NUCLEOTIDE SEQUENCE [LARGE SCALE GENOMIC DNA]</scope>
    <source>
        <strain evidence="12">Tucson 15287-2541.00</strain>
    </source>
</reference>
<evidence type="ECO:0000313" key="11">
    <source>
        <dbReference type="EMBL" id="EDW03753.1"/>
    </source>
</evidence>
<dbReference type="Proteomes" id="UP000001070">
    <property type="component" value="Unassembled WGS sequence"/>
</dbReference>
<dbReference type="KEGG" id="dgr:6562862"/>
<dbReference type="InterPro" id="IPR001372">
    <property type="entry name" value="Dynein_light_chain_typ-1/2"/>
</dbReference>
<evidence type="ECO:0000256" key="7">
    <source>
        <dbReference type="ARBA" id="ARBA00022927"/>
    </source>
</evidence>
<dbReference type="SUPFAM" id="SSF54648">
    <property type="entry name" value="DLC"/>
    <property type="match status" value="1"/>
</dbReference>
<evidence type="ECO:0000256" key="3">
    <source>
        <dbReference type="ARBA" id="ARBA00022448"/>
    </source>
</evidence>
<evidence type="ECO:0000256" key="8">
    <source>
        <dbReference type="ARBA" id="ARBA00023212"/>
    </source>
</evidence>
<dbReference type="AlphaFoldDB" id="B4JA79"/>
<organism evidence="12">
    <name type="scientific">Drosophila grimshawi</name>
    <name type="common">Hawaiian fruit fly</name>
    <name type="synonym">Idiomyia grimshawi</name>
    <dbReference type="NCBI Taxonomy" id="7222"/>
    <lineage>
        <taxon>Eukaryota</taxon>
        <taxon>Metazoa</taxon>
        <taxon>Ecdysozoa</taxon>
        <taxon>Arthropoda</taxon>
        <taxon>Hexapoda</taxon>
        <taxon>Insecta</taxon>
        <taxon>Pterygota</taxon>
        <taxon>Neoptera</taxon>
        <taxon>Endopterygota</taxon>
        <taxon>Diptera</taxon>
        <taxon>Brachycera</taxon>
        <taxon>Muscomorpha</taxon>
        <taxon>Ephydroidea</taxon>
        <taxon>Drosophilidae</taxon>
        <taxon>Drosophila</taxon>
        <taxon>Hawaiian Drosophila</taxon>
    </lineage>
</organism>
<dbReference type="SMART" id="SM01375">
    <property type="entry name" value="Dynein_light"/>
    <property type="match status" value="1"/>
</dbReference>
<gene>
    <name evidence="11" type="primary">Dgri\GH11409</name>
    <name evidence="11" type="ORF">Dgri_GH11409</name>
</gene>
<accession>B4JA79</accession>
<dbReference type="InParanoid" id="B4JA79"/>
<keyword evidence="10" id="KW-0505">Motor protein</keyword>
<dbReference type="FunFam" id="3.30.740.10:FF:000005">
    <property type="entry name" value="Dynein light chain"/>
    <property type="match status" value="1"/>
</dbReference>
<dbReference type="Gene3D" id="3.30.740.10">
    <property type="entry name" value="Protein Inhibitor Of Neuronal Nitric Oxide Synthase"/>
    <property type="match status" value="1"/>
</dbReference>
<evidence type="ECO:0000256" key="1">
    <source>
        <dbReference type="ARBA" id="ARBA00004123"/>
    </source>
</evidence>
<dbReference type="EMBL" id="CH916368">
    <property type="protein sequence ID" value="EDW03753.1"/>
    <property type="molecule type" value="Genomic_DNA"/>
</dbReference>
<dbReference type="GO" id="GO:0007017">
    <property type="term" value="P:microtubule-based process"/>
    <property type="evidence" value="ECO:0007669"/>
    <property type="project" value="InterPro"/>
</dbReference>
<dbReference type="HOGENOM" id="CLU_070944_4_0_1"/>
<dbReference type="PANTHER" id="PTHR11886">
    <property type="entry name" value="DYNEIN LIGHT CHAIN"/>
    <property type="match status" value="1"/>
</dbReference>
<keyword evidence="4 10" id="KW-0963">Cytoplasm</keyword>
<evidence type="ECO:0000256" key="5">
    <source>
        <dbReference type="ARBA" id="ARBA00022701"/>
    </source>
</evidence>
<dbReference type="GO" id="GO:0015031">
    <property type="term" value="P:protein transport"/>
    <property type="evidence" value="ECO:0007669"/>
    <property type="project" value="UniProtKB-KW"/>
</dbReference>
<evidence type="ECO:0000256" key="2">
    <source>
        <dbReference type="ARBA" id="ARBA00004245"/>
    </source>
</evidence>
<dbReference type="GO" id="GO:0045505">
    <property type="term" value="F:dynein intermediate chain binding"/>
    <property type="evidence" value="ECO:0007669"/>
    <property type="project" value="TreeGrafter"/>
</dbReference>
<dbReference type="PANTHER" id="PTHR11886:SF35">
    <property type="entry name" value="DYNEIN LIGHT CHAIN"/>
    <property type="match status" value="1"/>
</dbReference>
<keyword evidence="12" id="KW-1185">Reference proteome</keyword>
<keyword evidence="9" id="KW-0539">Nucleus</keyword>
<dbReference type="Pfam" id="PF01221">
    <property type="entry name" value="Dynein_light"/>
    <property type="match status" value="1"/>
</dbReference>
<comment type="similarity">
    <text evidence="10">Belongs to the dynein light chain family.</text>
</comment>
<evidence type="ECO:0000256" key="9">
    <source>
        <dbReference type="ARBA" id="ARBA00023242"/>
    </source>
</evidence>
<name>B4JA79_DROGR</name>
<dbReference type="InterPro" id="IPR037177">
    <property type="entry name" value="DLC_sf"/>
</dbReference>
<dbReference type="GO" id="GO:0005874">
    <property type="term" value="C:microtubule"/>
    <property type="evidence" value="ECO:0007669"/>
    <property type="project" value="UniProtKB-KW"/>
</dbReference>
<dbReference type="eggNOG" id="KOG3430">
    <property type="taxonomic scope" value="Eukaryota"/>
</dbReference>
<keyword evidence="8 10" id="KW-0206">Cytoskeleton</keyword>
<protein>
    <recommendedName>
        <fullName evidence="10">Dynein light chain</fullName>
    </recommendedName>
</protein>
<comment type="subcellular location">
    <subcellularLocation>
        <location evidence="2 10">Cytoplasm</location>
        <location evidence="2 10">Cytoskeleton</location>
    </subcellularLocation>
    <subcellularLocation>
        <location evidence="1">Nucleus</location>
    </subcellularLocation>
</comment>
<evidence type="ECO:0000256" key="10">
    <source>
        <dbReference type="RuleBase" id="RU365010"/>
    </source>
</evidence>
<evidence type="ECO:0000313" key="12">
    <source>
        <dbReference type="Proteomes" id="UP000001070"/>
    </source>
</evidence>
<proteinExistence type="inferred from homology"/>
<keyword evidence="3" id="KW-0813">Transport</keyword>
<dbReference type="PhylomeDB" id="B4JA79"/>
<dbReference type="CDD" id="cd21452">
    <property type="entry name" value="DLC-like_DYNLL1_DYNLL2"/>
    <property type="match status" value="1"/>
</dbReference>
<keyword evidence="10" id="KW-0243">Dynein</keyword>
<dbReference type="GO" id="GO:0005634">
    <property type="term" value="C:nucleus"/>
    <property type="evidence" value="ECO:0007669"/>
    <property type="project" value="UniProtKB-SubCell"/>
</dbReference>
<dbReference type="OrthoDB" id="10033309at2759"/>
<dbReference type="GO" id="GO:0005868">
    <property type="term" value="C:cytoplasmic dynein complex"/>
    <property type="evidence" value="ECO:0007669"/>
    <property type="project" value="TreeGrafter"/>
</dbReference>
<dbReference type="GO" id="GO:0051028">
    <property type="term" value="P:mRNA transport"/>
    <property type="evidence" value="ECO:0007669"/>
    <property type="project" value="UniProtKB-KW"/>
</dbReference>
<dbReference type="STRING" id="7222.B4JA79"/>
<keyword evidence="6" id="KW-0509">mRNA transport</keyword>
<sequence>MTDAEAVIITTDMCEEMQNYCIHCANEALEIFNTEKDIAVYIKNEFDSKYCPSWQCIVGHNFGLYVTHETSHFIHFNLNGADVLLFKSC</sequence>